<dbReference type="PROSITE" id="PS00041">
    <property type="entry name" value="HTH_ARAC_FAMILY_1"/>
    <property type="match status" value="1"/>
</dbReference>
<feature type="domain" description="HTH araC/xylS-type" evidence="4">
    <location>
        <begin position="189"/>
        <end position="287"/>
    </location>
</feature>
<dbReference type="Gene3D" id="1.10.10.60">
    <property type="entry name" value="Homeodomain-like"/>
    <property type="match status" value="1"/>
</dbReference>
<protein>
    <submittedName>
        <fullName evidence="5">Helix-turn-helix transcriptional regulator</fullName>
    </submittedName>
</protein>
<evidence type="ECO:0000256" key="3">
    <source>
        <dbReference type="ARBA" id="ARBA00023163"/>
    </source>
</evidence>
<keyword evidence="2" id="KW-0238">DNA-binding</keyword>
<keyword evidence="3" id="KW-0804">Transcription</keyword>
<reference evidence="5" key="1">
    <citation type="submission" date="2020-10" db="EMBL/GenBank/DDBJ databases">
        <authorList>
            <person name="Gilroy R."/>
        </authorList>
    </citation>
    <scope>NUCLEOTIDE SEQUENCE</scope>
    <source>
        <strain evidence="5">CHK187-14744</strain>
    </source>
</reference>
<evidence type="ECO:0000259" key="4">
    <source>
        <dbReference type="PROSITE" id="PS01124"/>
    </source>
</evidence>
<dbReference type="Pfam" id="PF12833">
    <property type="entry name" value="HTH_18"/>
    <property type="match status" value="1"/>
</dbReference>
<dbReference type="PRINTS" id="PR00032">
    <property type="entry name" value="HTHARAC"/>
</dbReference>
<dbReference type="EMBL" id="DVLT01000039">
    <property type="protein sequence ID" value="HIU02790.1"/>
    <property type="molecule type" value="Genomic_DNA"/>
</dbReference>
<accession>A0A9D1HHM2</accession>
<dbReference type="SUPFAM" id="SSF51182">
    <property type="entry name" value="RmlC-like cupins"/>
    <property type="match status" value="1"/>
</dbReference>
<dbReference type="InterPro" id="IPR009057">
    <property type="entry name" value="Homeodomain-like_sf"/>
</dbReference>
<evidence type="ECO:0000313" key="6">
    <source>
        <dbReference type="Proteomes" id="UP000824164"/>
    </source>
</evidence>
<dbReference type="SMART" id="SM00342">
    <property type="entry name" value="HTH_ARAC"/>
    <property type="match status" value="1"/>
</dbReference>
<dbReference type="AlphaFoldDB" id="A0A9D1HHM2"/>
<dbReference type="GO" id="GO:0003700">
    <property type="term" value="F:DNA-binding transcription factor activity"/>
    <property type="evidence" value="ECO:0007669"/>
    <property type="project" value="InterPro"/>
</dbReference>
<dbReference type="PANTHER" id="PTHR43280">
    <property type="entry name" value="ARAC-FAMILY TRANSCRIPTIONAL REGULATOR"/>
    <property type="match status" value="1"/>
</dbReference>
<dbReference type="PANTHER" id="PTHR43280:SF2">
    <property type="entry name" value="HTH-TYPE TRANSCRIPTIONAL REGULATOR EXSA"/>
    <property type="match status" value="1"/>
</dbReference>
<dbReference type="Gene3D" id="2.60.120.10">
    <property type="entry name" value="Jelly Rolls"/>
    <property type="match status" value="1"/>
</dbReference>
<comment type="caution">
    <text evidence="5">The sequence shown here is derived from an EMBL/GenBank/DDBJ whole genome shotgun (WGS) entry which is preliminary data.</text>
</comment>
<dbReference type="InterPro" id="IPR014710">
    <property type="entry name" value="RmlC-like_jellyroll"/>
</dbReference>
<sequence>MAYEYVELTQEITIHRIYTVHYFEYMSDFYYAGETHDFWEFLFVDKGEICVTAGDEHLSLKKDEIVFHKPNEFHNVWANGRTAPNIIVVSFETDSPQMSFFENRCFTVNDEERRLLAELIRESRHTFSSPLDTRYLEKMELSDRRPFGGEQMICLCLEMMLVKMMRRLRQSSSPPVAPPRLKSHPDTYERICQYLATHVRLKVTIEQICKDNQVGRTQLQNLFRERNGCGVIDYFCNLKIETAKQLIREQRMNFTQISSYLGYTSIHYFSRQFKKITGMTPSEYATSIKALSDPHSGKTLSHPRH</sequence>
<dbReference type="InterPro" id="IPR018060">
    <property type="entry name" value="HTH_AraC"/>
</dbReference>
<name>A0A9D1HHM2_9FIRM</name>
<organism evidence="5 6">
    <name type="scientific">Candidatus Onthocola gallistercoris</name>
    <dbReference type="NCBI Taxonomy" id="2840876"/>
    <lineage>
        <taxon>Bacteria</taxon>
        <taxon>Bacillati</taxon>
        <taxon>Bacillota</taxon>
        <taxon>Bacilli</taxon>
        <taxon>Candidatus Onthocola</taxon>
    </lineage>
</organism>
<dbReference type="InterPro" id="IPR018062">
    <property type="entry name" value="HTH_AraC-typ_CS"/>
</dbReference>
<keyword evidence="1" id="KW-0805">Transcription regulation</keyword>
<reference evidence="5" key="2">
    <citation type="journal article" date="2021" name="PeerJ">
        <title>Extensive microbial diversity within the chicken gut microbiome revealed by metagenomics and culture.</title>
        <authorList>
            <person name="Gilroy R."/>
            <person name="Ravi A."/>
            <person name="Getino M."/>
            <person name="Pursley I."/>
            <person name="Horton D.L."/>
            <person name="Alikhan N.F."/>
            <person name="Baker D."/>
            <person name="Gharbi K."/>
            <person name="Hall N."/>
            <person name="Watson M."/>
            <person name="Adriaenssens E.M."/>
            <person name="Foster-Nyarko E."/>
            <person name="Jarju S."/>
            <person name="Secka A."/>
            <person name="Antonio M."/>
            <person name="Oren A."/>
            <person name="Chaudhuri R.R."/>
            <person name="La Ragione R."/>
            <person name="Hildebrand F."/>
            <person name="Pallen M.J."/>
        </authorList>
    </citation>
    <scope>NUCLEOTIDE SEQUENCE</scope>
    <source>
        <strain evidence="5">CHK187-14744</strain>
    </source>
</reference>
<dbReference type="InterPro" id="IPR011051">
    <property type="entry name" value="RmlC_Cupin_sf"/>
</dbReference>
<evidence type="ECO:0000256" key="1">
    <source>
        <dbReference type="ARBA" id="ARBA00023015"/>
    </source>
</evidence>
<gene>
    <name evidence="5" type="ORF">IAB63_06005</name>
</gene>
<dbReference type="SUPFAM" id="SSF46689">
    <property type="entry name" value="Homeodomain-like"/>
    <property type="match status" value="1"/>
</dbReference>
<dbReference type="InterPro" id="IPR020449">
    <property type="entry name" value="Tscrpt_reg_AraC-type_HTH"/>
</dbReference>
<proteinExistence type="predicted"/>
<dbReference type="PROSITE" id="PS01124">
    <property type="entry name" value="HTH_ARAC_FAMILY_2"/>
    <property type="match status" value="1"/>
</dbReference>
<dbReference type="Proteomes" id="UP000824164">
    <property type="component" value="Unassembled WGS sequence"/>
</dbReference>
<evidence type="ECO:0000313" key="5">
    <source>
        <dbReference type="EMBL" id="HIU02790.1"/>
    </source>
</evidence>
<dbReference type="GO" id="GO:0043565">
    <property type="term" value="F:sequence-specific DNA binding"/>
    <property type="evidence" value="ECO:0007669"/>
    <property type="project" value="InterPro"/>
</dbReference>
<evidence type="ECO:0000256" key="2">
    <source>
        <dbReference type="ARBA" id="ARBA00023125"/>
    </source>
</evidence>